<protein>
    <recommendedName>
        <fullName evidence="5">Cuticular protein</fullName>
    </recommendedName>
</protein>
<reference evidence="3 4" key="1">
    <citation type="journal article" date="2015" name="Nat. Commun.">
        <title>Outbred genome sequencing and CRISPR/Cas9 gene editing in butterflies.</title>
        <authorList>
            <person name="Li X."/>
            <person name="Fan D."/>
            <person name="Zhang W."/>
            <person name="Liu G."/>
            <person name="Zhang L."/>
            <person name="Zhao L."/>
            <person name="Fang X."/>
            <person name="Chen L."/>
            <person name="Dong Y."/>
            <person name="Chen Y."/>
            <person name="Ding Y."/>
            <person name="Zhao R."/>
            <person name="Feng M."/>
            <person name="Zhu Y."/>
            <person name="Feng Y."/>
            <person name="Jiang X."/>
            <person name="Zhu D."/>
            <person name="Xiang H."/>
            <person name="Feng X."/>
            <person name="Li S."/>
            <person name="Wang J."/>
            <person name="Zhang G."/>
            <person name="Kronforst M.R."/>
            <person name="Wang W."/>
        </authorList>
    </citation>
    <scope>NUCLEOTIDE SEQUENCE [LARGE SCALE GENOMIC DNA]</scope>
    <source>
        <strain evidence="3">Ya'a_city_454_Px</strain>
        <tissue evidence="3">Whole body</tissue>
    </source>
</reference>
<keyword evidence="4" id="KW-1185">Reference proteome</keyword>
<gene>
    <name evidence="3" type="ORF">RR46_03963</name>
</gene>
<evidence type="ECO:0000256" key="1">
    <source>
        <dbReference type="SAM" id="MobiDB-lite"/>
    </source>
</evidence>
<evidence type="ECO:0008006" key="5">
    <source>
        <dbReference type="Google" id="ProtNLM"/>
    </source>
</evidence>
<feature type="signal peptide" evidence="2">
    <location>
        <begin position="1"/>
        <end position="18"/>
    </location>
</feature>
<accession>A0A194QNR8</accession>
<proteinExistence type="predicted"/>
<evidence type="ECO:0000313" key="4">
    <source>
        <dbReference type="Proteomes" id="UP000053268"/>
    </source>
</evidence>
<evidence type="ECO:0000256" key="2">
    <source>
        <dbReference type="SAM" id="SignalP"/>
    </source>
</evidence>
<dbReference type="AlphaFoldDB" id="A0A194QNR8"/>
<keyword evidence="2" id="KW-0732">Signal</keyword>
<name>A0A194QNR8_PAPXU</name>
<organism evidence="3 4">
    <name type="scientific">Papilio xuthus</name>
    <name type="common">Asian swallowtail butterfly</name>
    <dbReference type="NCBI Taxonomy" id="66420"/>
    <lineage>
        <taxon>Eukaryota</taxon>
        <taxon>Metazoa</taxon>
        <taxon>Ecdysozoa</taxon>
        <taxon>Arthropoda</taxon>
        <taxon>Hexapoda</taxon>
        <taxon>Insecta</taxon>
        <taxon>Pterygota</taxon>
        <taxon>Neoptera</taxon>
        <taxon>Endopterygota</taxon>
        <taxon>Lepidoptera</taxon>
        <taxon>Glossata</taxon>
        <taxon>Ditrysia</taxon>
        <taxon>Papilionoidea</taxon>
        <taxon>Papilionidae</taxon>
        <taxon>Papilioninae</taxon>
        <taxon>Papilio</taxon>
    </lineage>
</organism>
<feature type="region of interest" description="Disordered" evidence="1">
    <location>
        <begin position="310"/>
        <end position="348"/>
    </location>
</feature>
<feature type="chain" id="PRO_5008264515" description="Cuticular protein" evidence="2">
    <location>
        <begin position="19"/>
        <end position="383"/>
    </location>
</feature>
<feature type="region of interest" description="Disordered" evidence="1">
    <location>
        <begin position="51"/>
        <end position="98"/>
    </location>
</feature>
<feature type="compositionally biased region" description="Basic and acidic residues" evidence="1">
    <location>
        <begin position="335"/>
        <end position="348"/>
    </location>
</feature>
<sequence>MRLIIVFILTCCAAGILCDNPPCDTNSSMPEIIRVKRAKYYSSPPQRFYKRPPLSYPPTHGAFSYTPPPNHMMDDEDQPPSHRPHKYTRRPTNEGLGDEDINNLLKYLSKKDLDKIVEHTLAKDKFKKGYDKPLDFPKPVYNEVNNEAFEDGNKFSFNGPYIKAHGDYAPANEHPNYNENYSESRPIVVPDTPQIAGNLQVFSSAPSEGMVSNQQFAVVDGYMQQAINGLGSQSGLNIFTDSKVMQEEQLPIPSNLRYEDHFASFTNNDPTVVKADTSSYKVESFGSLPLMNYDSKLHTVSSYKVPHYTVTSNQNQPTAPQQQPPSSNTRVELASSRETKYPDQSDAHLKATKIWTHKSTGTAYYLHKDGTLSLERPRHPKYG</sequence>
<feature type="compositionally biased region" description="Low complexity" evidence="1">
    <location>
        <begin position="311"/>
        <end position="329"/>
    </location>
</feature>
<dbReference type="EMBL" id="KQ458761">
    <property type="protein sequence ID" value="KPJ05126.1"/>
    <property type="molecule type" value="Genomic_DNA"/>
</dbReference>
<dbReference type="Proteomes" id="UP000053268">
    <property type="component" value="Unassembled WGS sequence"/>
</dbReference>
<evidence type="ECO:0000313" key="3">
    <source>
        <dbReference type="EMBL" id="KPJ05126.1"/>
    </source>
</evidence>